<dbReference type="KEGG" id="aba:Acid345_2391"/>
<protein>
    <submittedName>
        <fullName evidence="3">Uncharacterized protein</fullName>
    </submittedName>
</protein>
<proteinExistence type="predicted"/>
<dbReference type="AlphaFoldDB" id="Q1IP08"/>
<keyword evidence="2" id="KW-1133">Transmembrane helix</keyword>
<dbReference type="EMBL" id="CP000360">
    <property type="protein sequence ID" value="ABF41392.1"/>
    <property type="molecule type" value="Genomic_DNA"/>
</dbReference>
<name>Q1IP08_KORVE</name>
<feature type="region of interest" description="Disordered" evidence="1">
    <location>
        <begin position="102"/>
        <end position="129"/>
    </location>
</feature>
<reference evidence="3 4" key="1">
    <citation type="journal article" date="2009" name="Appl. Environ. Microbiol.">
        <title>Three genomes from the phylum Acidobacteria provide insight into the lifestyles of these microorganisms in soils.</title>
        <authorList>
            <person name="Ward N.L."/>
            <person name="Challacombe J.F."/>
            <person name="Janssen P.H."/>
            <person name="Henrissat B."/>
            <person name="Coutinho P.M."/>
            <person name="Wu M."/>
            <person name="Xie G."/>
            <person name="Haft D.H."/>
            <person name="Sait M."/>
            <person name="Badger J."/>
            <person name="Barabote R.D."/>
            <person name="Bradley B."/>
            <person name="Brettin T.S."/>
            <person name="Brinkac L.M."/>
            <person name="Bruce D."/>
            <person name="Creasy T."/>
            <person name="Daugherty S.C."/>
            <person name="Davidsen T.M."/>
            <person name="DeBoy R.T."/>
            <person name="Detter J.C."/>
            <person name="Dodson R.J."/>
            <person name="Durkin A.S."/>
            <person name="Ganapathy A."/>
            <person name="Gwinn-Giglio M."/>
            <person name="Han C.S."/>
            <person name="Khouri H."/>
            <person name="Kiss H."/>
            <person name="Kothari S.P."/>
            <person name="Madupu R."/>
            <person name="Nelson K.E."/>
            <person name="Nelson W.C."/>
            <person name="Paulsen I."/>
            <person name="Penn K."/>
            <person name="Ren Q."/>
            <person name="Rosovitz M.J."/>
            <person name="Selengut J.D."/>
            <person name="Shrivastava S."/>
            <person name="Sullivan S.A."/>
            <person name="Tapia R."/>
            <person name="Thompson L.S."/>
            <person name="Watkins K.L."/>
            <person name="Yang Q."/>
            <person name="Yu C."/>
            <person name="Zafar N."/>
            <person name="Zhou L."/>
            <person name="Kuske C.R."/>
        </authorList>
    </citation>
    <scope>NUCLEOTIDE SEQUENCE [LARGE SCALE GENOMIC DNA]</scope>
    <source>
        <strain evidence="3 4">Ellin345</strain>
    </source>
</reference>
<feature type="compositionally biased region" description="Polar residues" evidence="1">
    <location>
        <begin position="117"/>
        <end position="129"/>
    </location>
</feature>
<evidence type="ECO:0000313" key="3">
    <source>
        <dbReference type="EMBL" id="ABF41392.1"/>
    </source>
</evidence>
<dbReference type="RefSeq" id="WP_011523193.1">
    <property type="nucleotide sequence ID" value="NC_008009.1"/>
</dbReference>
<evidence type="ECO:0000313" key="4">
    <source>
        <dbReference type="Proteomes" id="UP000002432"/>
    </source>
</evidence>
<organism evidence="3 4">
    <name type="scientific">Koribacter versatilis (strain Ellin345)</name>
    <dbReference type="NCBI Taxonomy" id="204669"/>
    <lineage>
        <taxon>Bacteria</taxon>
        <taxon>Pseudomonadati</taxon>
        <taxon>Acidobacteriota</taxon>
        <taxon>Terriglobia</taxon>
        <taxon>Terriglobales</taxon>
        <taxon>Candidatus Korobacteraceae</taxon>
        <taxon>Candidatus Korobacter</taxon>
    </lineage>
</organism>
<dbReference type="HOGENOM" id="CLU_979286_0_0_0"/>
<keyword evidence="2" id="KW-0812">Transmembrane</keyword>
<feature type="transmembrane region" description="Helical" evidence="2">
    <location>
        <begin position="24"/>
        <end position="45"/>
    </location>
</feature>
<keyword evidence="2" id="KW-0472">Membrane</keyword>
<keyword evidence="4" id="KW-1185">Reference proteome</keyword>
<gene>
    <name evidence="3" type="ordered locus">Acid345_2391</name>
</gene>
<sequence>MLLEDPGAQPTSVPHEAAEGMNPIIRNILLAVAGLYVAVSLYLMFDMHTRLEKAEGKLASQEVSLKETSDALRSTRANLKDSVQALGQKVGMTADELARKTQQLSREQERSAEKLNKAQQEQGAQLSQVTGEVSNVKTDLGGTKTDLASTKTDLEATKKKLETTIGDLNVQSGLIAHNSDDLEYLKHKGDRNIYEFTLAKNKRQPVGTVSLELKKSDKKKSKFTMNVIADDRTIEKKDRTAFEPMQFYTGRDKMLYEVVVMSVDKDKVSGYLSAPKGAPQPISK</sequence>
<evidence type="ECO:0000256" key="1">
    <source>
        <dbReference type="SAM" id="MobiDB-lite"/>
    </source>
</evidence>
<evidence type="ECO:0000256" key="2">
    <source>
        <dbReference type="SAM" id="Phobius"/>
    </source>
</evidence>
<dbReference type="eggNOG" id="COG1322">
    <property type="taxonomic scope" value="Bacteria"/>
</dbReference>
<dbReference type="Proteomes" id="UP000002432">
    <property type="component" value="Chromosome"/>
</dbReference>
<dbReference type="EnsemblBacteria" id="ABF41392">
    <property type="protein sequence ID" value="ABF41392"/>
    <property type="gene ID" value="Acid345_2391"/>
</dbReference>
<feature type="compositionally biased region" description="Basic and acidic residues" evidence="1">
    <location>
        <begin position="106"/>
        <end position="116"/>
    </location>
</feature>
<accession>Q1IP08</accession>
<dbReference type="OrthoDB" id="128618at2"/>